<reference evidence="3" key="1">
    <citation type="submission" date="2023-05" db="EMBL/GenBank/DDBJ databases">
        <title>Streptantibioticus silvisoli sp. nov., acidotolerant actinomycetes 1 from pine litter.</title>
        <authorList>
            <person name="Swiecimska M."/>
            <person name="Golinska P."/>
            <person name="Sangal V."/>
            <person name="Wachnowicz B."/>
            <person name="Goodfellow M."/>
        </authorList>
    </citation>
    <scope>NUCLEOTIDE SEQUENCE</scope>
    <source>
        <strain evidence="3">SL13</strain>
    </source>
</reference>
<evidence type="ECO:0000256" key="2">
    <source>
        <dbReference type="SAM" id="Phobius"/>
    </source>
</evidence>
<evidence type="ECO:0000256" key="1">
    <source>
        <dbReference type="SAM" id="MobiDB-lite"/>
    </source>
</evidence>
<keyword evidence="2" id="KW-0812">Transmembrane</keyword>
<evidence type="ECO:0008006" key="4">
    <source>
        <dbReference type="Google" id="ProtNLM"/>
    </source>
</evidence>
<feature type="transmembrane region" description="Helical" evidence="2">
    <location>
        <begin position="210"/>
        <end position="228"/>
    </location>
</feature>
<dbReference type="RefSeq" id="WP_271317748.1">
    <property type="nucleotide sequence ID" value="NZ_JABXJJ020000050.1"/>
</dbReference>
<dbReference type="AlphaFoldDB" id="A0AA90K197"/>
<keyword evidence="2" id="KW-1133">Transmembrane helix</keyword>
<name>A0AA90K197_9ACTN</name>
<feature type="transmembrane region" description="Helical" evidence="2">
    <location>
        <begin position="427"/>
        <end position="447"/>
    </location>
</feature>
<proteinExistence type="predicted"/>
<feature type="transmembrane region" description="Helical" evidence="2">
    <location>
        <begin position="40"/>
        <end position="62"/>
    </location>
</feature>
<organism evidence="3">
    <name type="scientific">Streptantibioticus silvisoli</name>
    <dbReference type="NCBI Taxonomy" id="2705255"/>
    <lineage>
        <taxon>Bacteria</taxon>
        <taxon>Bacillati</taxon>
        <taxon>Actinomycetota</taxon>
        <taxon>Actinomycetes</taxon>
        <taxon>Kitasatosporales</taxon>
        <taxon>Streptomycetaceae</taxon>
        <taxon>Streptantibioticus</taxon>
    </lineage>
</organism>
<comment type="caution">
    <text evidence="3">The sequence shown here is derived from an EMBL/GenBank/DDBJ whole genome shotgun (WGS) entry which is preliminary data.</text>
</comment>
<dbReference type="EMBL" id="JABXJJ020000050">
    <property type="protein sequence ID" value="MDI5973691.1"/>
    <property type="molecule type" value="Genomic_DNA"/>
</dbReference>
<keyword evidence="2" id="KW-0472">Membrane</keyword>
<feature type="transmembrane region" description="Helical" evidence="2">
    <location>
        <begin position="240"/>
        <end position="261"/>
    </location>
</feature>
<gene>
    <name evidence="3" type="ORF">POF50_030860</name>
</gene>
<accession>A0AA90K197</accession>
<evidence type="ECO:0000313" key="3">
    <source>
        <dbReference type="EMBL" id="MDI5973691.1"/>
    </source>
</evidence>
<protein>
    <recommendedName>
        <fullName evidence="4">Secreted protein</fullName>
    </recommendedName>
</protein>
<sequence>MTLTPTGAPPAPHTGAPRRSGWTEAVDRTRGAATTEPGRLRIMGAVLVLLVVAFGAVTAWQVTERADAAQDVATRTQPLSADAANIYRYLADADTTASTGFLSGGQEPAKVAQRYQDDISTASALIAHAAADSSASGQAQSEITILNRELPFYTGLVESARADNRQGLPLGSSYLRYANSRMSGVLLPAAQRLYQVEEARLGADYGDSKSVPWLAWSLGLIALAGLGYAQRRTFLRTNRVVNHGMAGATAATVVLLLWLVVGHTVARVDLEDSVTHGATSLKVLNQARFDGLQARGDENLALVALGGDTAFEGRYQALMAKVAGPADGRGGGGLLASALSSADDGAGSAPVKAAAGDVARWRGIHTRENARANDGDYSQAVGLVIAPSGSTDQAFQAVDDNLDQAIGHETDELQGSVSGARDALTGLPQGAALLCLLGAAAAVVGIGRRLSEYR</sequence>
<feature type="region of interest" description="Disordered" evidence="1">
    <location>
        <begin position="1"/>
        <end position="32"/>
    </location>
</feature>